<evidence type="ECO:0000313" key="6">
    <source>
        <dbReference type="EMBL" id="HIU45596.1"/>
    </source>
</evidence>
<evidence type="ECO:0000256" key="5">
    <source>
        <dbReference type="HAMAP-Rule" id="MF_00340"/>
    </source>
</evidence>
<dbReference type="GO" id="GO:0015934">
    <property type="term" value="C:large ribosomal subunit"/>
    <property type="evidence" value="ECO:0007669"/>
    <property type="project" value="InterPro"/>
</dbReference>
<dbReference type="EMBL" id="DVMV01000039">
    <property type="protein sequence ID" value="HIU45596.1"/>
    <property type="molecule type" value="Genomic_DNA"/>
</dbReference>
<reference evidence="6" key="2">
    <citation type="journal article" date="2021" name="PeerJ">
        <title>Extensive microbial diversity within the chicken gut microbiome revealed by metagenomics and culture.</title>
        <authorList>
            <person name="Gilroy R."/>
            <person name="Ravi A."/>
            <person name="Getino M."/>
            <person name="Pursley I."/>
            <person name="Horton D.L."/>
            <person name="Alikhan N.F."/>
            <person name="Baker D."/>
            <person name="Gharbi K."/>
            <person name="Hall N."/>
            <person name="Watson M."/>
            <person name="Adriaenssens E.M."/>
            <person name="Foster-Nyarko E."/>
            <person name="Jarju S."/>
            <person name="Secka A."/>
            <person name="Antonio M."/>
            <person name="Oren A."/>
            <person name="Chaudhuri R.R."/>
            <person name="La Ragione R."/>
            <person name="Hildebrand F."/>
            <person name="Pallen M.J."/>
        </authorList>
    </citation>
    <scope>NUCLEOTIDE SEQUENCE</scope>
    <source>
        <strain evidence="6">ChiGjej1B1-22543</strain>
    </source>
</reference>
<comment type="caution">
    <text evidence="6">The sequence shown here is derived from an EMBL/GenBank/DDBJ whole genome shotgun (WGS) entry which is preliminary data.</text>
</comment>
<evidence type="ECO:0000256" key="1">
    <source>
        <dbReference type="ARBA" id="ARBA00008560"/>
    </source>
</evidence>
<keyword evidence="2 5" id="KW-0689">Ribosomal protein</keyword>
<dbReference type="NCBIfam" id="TIGR01031">
    <property type="entry name" value="rpmF_bact"/>
    <property type="match status" value="1"/>
</dbReference>
<evidence type="ECO:0000313" key="7">
    <source>
        <dbReference type="Proteomes" id="UP000824070"/>
    </source>
</evidence>
<dbReference type="InterPro" id="IPR044957">
    <property type="entry name" value="Ribosomal_bL32_bact"/>
</dbReference>
<dbReference type="PANTHER" id="PTHR35534:SF1">
    <property type="entry name" value="LARGE RIBOSOMAL SUBUNIT PROTEIN BL32"/>
    <property type="match status" value="1"/>
</dbReference>
<dbReference type="PANTHER" id="PTHR35534">
    <property type="entry name" value="50S RIBOSOMAL PROTEIN L32"/>
    <property type="match status" value="1"/>
</dbReference>
<gene>
    <name evidence="5 6" type="primary">rpmF</name>
    <name evidence="6" type="ORF">IAC52_04795</name>
</gene>
<keyword evidence="3 5" id="KW-0687">Ribonucleoprotein</keyword>
<dbReference type="InterPro" id="IPR011332">
    <property type="entry name" value="Ribosomal_zn-bd"/>
</dbReference>
<dbReference type="SUPFAM" id="SSF57829">
    <property type="entry name" value="Zn-binding ribosomal proteins"/>
    <property type="match status" value="1"/>
</dbReference>
<dbReference type="HAMAP" id="MF_00340">
    <property type="entry name" value="Ribosomal_bL32"/>
    <property type="match status" value="1"/>
</dbReference>
<reference evidence="6" key="1">
    <citation type="submission" date="2020-10" db="EMBL/GenBank/DDBJ databases">
        <authorList>
            <person name="Gilroy R."/>
        </authorList>
    </citation>
    <scope>NUCLEOTIDE SEQUENCE</scope>
    <source>
        <strain evidence="6">ChiGjej1B1-22543</strain>
    </source>
</reference>
<dbReference type="GO" id="GO:0006412">
    <property type="term" value="P:translation"/>
    <property type="evidence" value="ECO:0007669"/>
    <property type="project" value="UniProtKB-UniRule"/>
</dbReference>
<dbReference type="GO" id="GO:0003735">
    <property type="term" value="F:structural constituent of ribosome"/>
    <property type="evidence" value="ECO:0007669"/>
    <property type="project" value="InterPro"/>
</dbReference>
<evidence type="ECO:0000256" key="4">
    <source>
        <dbReference type="ARBA" id="ARBA00035178"/>
    </source>
</evidence>
<name>A0A9D1LPH1_9FIRM</name>
<dbReference type="InterPro" id="IPR002677">
    <property type="entry name" value="Ribosomal_bL32"/>
</dbReference>
<organism evidence="6 7">
    <name type="scientific">Candidatus Alloenteromonas pullicola</name>
    <dbReference type="NCBI Taxonomy" id="2840784"/>
    <lineage>
        <taxon>Bacteria</taxon>
        <taxon>Bacillati</taxon>
        <taxon>Bacillota</taxon>
        <taxon>Bacillota incertae sedis</taxon>
        <taxon>Candidatus Alloenteromonas</taxon>
    </lineage>
</organism>
<comment type="similarity">
    <text evidence="1 5">Belongs to the bacterial ribosomal protein bL32 family.</text>
</comment>
<evidence type="ECO:0000256" key="2">
    <source>
        <dbReference type="ARBA" id="ARBA00022980"/>
    </source>
</evidence>
<protein>
    <recommendedName>
        <fullName evidence="4 5">Large ribosomal subunit protein bL32</fullName>
    </recommendedName>
</protein>
<dbReference type="AlphaFoldDB" id="A0A9D1LPH1"/>
<accession>A0A9D1LPH1</accession>
<dbReference type="Proteomes" id="UP000824070">
    <property type="component" value="Unassembled WGS sequence"/>
</dbReference>
<dbReference type="Pfam" id="PF01783">
    <property type="entry name" value="Ribosomal_L32p"/>
    <property type="match status" value="1"/>
</dbReference>
<proteinExistence type="inferred from homology"/>
<sequence length="67" mass="7613">MAVPQRRTSKTRKRLRRTHFKLNITGLVACPHCGEMIRAHHVCPKCGYYGGKEVLHVAKEDDAPSKK</sequence>
<evidence type="ECO:0000256" key="3">
    <source>
        <dbReference type="ARBA" id="ARBA00023274"/>
    </source>
</evidence>